<sequence length="64" mass="6688">MMIVASITGLPSSTMTGKRFIGQSSASSRMDCGVSGVSGRHSNGVAFSYSAISTFWQYDENGCA</sequence>
<dbReference type="EMBL" id="BMEG01000006">
    <property type="protein sequence ID" value="GGD81406.1"/>
    <property type="molecule type" value="Genomic_DNA"/>
</dbReference>
<proteinExistence type="predicted"/>
<name>A0ABQ1RTE6_9BURK</name>
<comment type="caution">
    <text evidence="1">The sequence shown here is derived from an EMBL/GenBank/DDBJ whole genome shotgun (WGS) entry which is preliminary data.</text>
</comment>
<keyword evidence="2" id="KW-1185">Reference proteome</keyword>
<evidence type="ECO:0000313" key="1">
    <source>
        <dbReference type="EMBL" id="GGD81406.1"/>
    </source>
</evidence>
<protein>
    <recommendedName>
        <fullName evidence="3">Transposase</fullName>
    </recommendedName>
</protein>
<reference evidence="2" key="1">
    <citation type="journal article" date="2019" name="Int. J. Syst. Evol. Microbiol.">
        <title>The Global Catalogue of Microorganisms (GCM) 10K type strain sequencing project: providing services to taxonomists for standard genome sequencing and annotation.</title>
        <authorList>
            <consortium name="The Broad Institute Genomics Platform"/>
            <consortium name="The Broad Institute Genome Sequencing Center for Infectious Disease"/>
            <person name="Wu L."/>
            <person name="Ma J."/>
        </authorList>
    </citation>
    <scope>NUCLEOTIDE SEQUENCE [LARGE SCALE GENOMIC DNA]</scope>
    <source>
        <strain evidence="2">CGMCC 1.11013</strain>
    </source>
</reference>
<accession>A0ABQ1RTE6</accession>
<gene>
    <name evidence="1" type="ORF">GCM10010985_39890</name>
</gene>
<organism evidence="1 2">
    <name type="scientific">Caballeronia grimmiae</name>
    <dbReference type="NCBI Taxonomy" id="1071679"/>
    <lineage>
        <taxon>Bacteria</taxon>
        <taxon>Pseudomonadati</taxon>
        <taxon>Pseudomonadota</taxon>
        <taxon>Betaproteobacteria</taxon>
        <taxon>Burkholderiales</taxon>
        <taxon>Burkholderiaceae</taxon>
        <taxon>Caballeronia</taxon>
    </lineage>
</organism>
<dbReference type="Proteomes" id="UP000597138">
    <property type="component" value="Unassembled WGS sequence"/>
</dbReference>
<evidence type="ECO:0000313" key="2">
    <source>
        <dbReference type="Proteomes" id="UP000597138"/>
    </source>
</evidence>
<evidence type="ECO:0008006" key="3">
    <source>
        <dbReference type="Google" id="ProtNLM"/>
    </source>
</evidence>